<gene>
    <name evidence="2" type="ORF">MNBD_NITROSPINAE01-1530</name>
</gene>
<name>A0A3B1C116_9ZZZZ</name>
<dbReference type="AlphaFoldDB" id="A0A3B1C116"/>
<protein>
    <recommendedName>
        <fullName evidence="1">HDOD domain-containing protein</fullName>
    </recommendedName>
</protein>
<dbReference type="Gene3D" id="1.10.3210.10">
    <property type="entry name" value="Hypothetical protein af1432"/>
    <property type="match status" value="1"/>
</dbReference>
<sequence length="290" mass="32470">MLDKERKRIIIQKILDLPTLPTTLLKIIKIAENENSTAADLAEVISKDQSISSTVLKLVNSAFYGHMRQVSSIHHAIVILGFQTVKALSLGVSVFKSTPTKGKPAFDRNLFWIHSIGVATIAQCIMEKTPNQGNFDKDTVFLSGLLHDLGKVVFDNFFTDEYQGVAKTAMDEGRWIGAVEKESLEMDHSESGFYLAEKWQFPADVIAGIKHHHNLGSNPSDRMRMPALVNMADYCCRKMRLGSGGDMEEVPLNPVALKLWNITEDVLDEVIEEMEKSRDAIEEFTFVQQA</sequence>
<proteinExistence type="predicted"/>
<dbReference type="InterPro" id="IPR013976">
    <property type="entry name" value="HDOD"/>
</dbReference>
<dbReference type="NCBIfam" id="TIGR00277">
    <property type="entry name" value="HDIG"/>
    <property type="match status" value="1"/>
</dbReference>
<dbReference type="EMBL" id="UOGC01000067">
    <property type="protein sequence ID" value="VAX18293.1"/>
    <property type="molecule type" value="Genomic_DNA"/>
</dbReference>
<feature type="domain" description="HDOD" evidence="1">
    <location>
        <begin position="17"/>
        <end position="215"/>
    </location>
</feature>
<evidence type="ECO:0000259" key="1">
    <source>
        <dbReference type="PROSITE" id="PS51833"/>
    </source>
</evidence>
<organism evidence="2">
    <name type="scientific">hydrothermal vent metagenome</name>
    <dbReference type="NCBI Taxonomy" id="652676"/>
    <lineage>
        <taxon>unclassified sequences</taxon>
        <taxon>metagenomes</taxon>
        <taxon>ecological metagenomes</taxon>
    </lineage>
</organism>
<dbReference type="PANTHER" id="PTHR33525">
    <property type="match status" value="1"/>
</dbReference>
<dbReference type="PROSITE" id="PS51833">
    <property type="entry name" value="HDOD"/>
    <property type="match status" value="1"/>
</dbReference>
<reference evidence="2" key="1">
    <citation type="submission" date="2018-06" db="EMBL/GenBank/DDBJ databases">
        <authorList>
            <person name="Zhirakovskaya E."/>
        </authorList>
    </citation>
    <scope>NUCLEOTIDE SEQUENCE</scope>
</reference>
<dbReference type="CDD" id="cd00077">
    <property type="entry name" value="HDc"/>
    <property type="match status" value="1"/>
</dbReference>
<dbReference type="InterPro" id="IPR052340">
    <property type="entry name" value="RNase_Y/CdgJ"/>
</dbReference>
<accession>A0A3B1C116</accession>
<dbReference type="PANTHER" id="PTHR33525:SF3">
    <property type="entry name" value="RIBONUCLEASE Y"/>
    <property type="match status" value="1"/>
</dbReference>
<dbReference type="SUPFAM" id="SSF109604">
    <property type="entry name" value="HD-domain/PDEase-like"/>
    <property type="match status" value="1"/>
</dbReference>
<dbReference type="InterPro" id="IPR006675">
    <property type="entry name" value="HDIG_dom"/>
</dbReference>
<evidence type="ECO:0000313" key="2">
    <source>
        <dbReference type="EMBL" id="VAX18293.1"/>
    </source>
</evidence>
<dbReference type="InterPro" id="IPR003607">
    <property type="entry name" value="HD/PDEase_dom"/>
</dbReference>
<dbReference type="Pfam" id="PF08668">
    <property type="entry name" value="HDOD"/>
    <property type="match status" value="1"/>
</dbReference>